<name>A0A1E5V9D0_9POAL</name>
<protein>
    <submittedName>
        <fullName evidence="2">Uncharacterized protein</fullName>
    </submittedName>
</protein>
<dbReference type="AlphaFoldDB" id="A0A1E5V9D0"/>
<reference evidence="2 3" key="1">
    <citation type="submission" date="2016-09" db="EMBL/GenBank/DDBJ databases">
        <title>The draft genome of Dichanthelium oligosanthes: A C3 panicoid grass species.</title>
        <authorList>
            <person name="Studer A.J."/>
            <person name="Schnable J.C."/>
            <person name="Brutnell T.P."/>
        </authorList>
    </citation>
    <scope>NUCLEOTIDE SEQUENCE [LARGE SCALE GENOMIC DNA]</scope>
    <source>
        <strain evidence="3">cv. Kellogg 1175</strain>
        <tissue evidence="2">Leaf</tissue>
    </source>
</reference>
<dbReference type="EMBL" id="LWDX02047500">
    <property type="protein sequence ID" value="OEL21634.1"/>
    <property type="molecule type" value="Genomic_DNA"/>
</dbReference>
<evidence type="ECO:0000313" key="2">
    <source>
        <dbReference type="EMBL" id="OEL21634.1"/>
    </source>
</evidence>
<organism evidence="2 3">
    <name type="scientific">Dichanthelium oligosanthes</name>
    <dbReference type="NCBI Taxonomy" id="888268"/>
    <lineage>
        <taxon>Eukaryota</taxon>
        <taxon>Viridiplantae</taxon>
        <taxon>Streptophyta</taxon>
        <taxon>Embryophyta</taxon>
        <taxon>Tracheophyta</taxon>
        <taxon>Spermatophyta</taxon>
        <taxon>Magnoliopsida</taxon>
        <taxon>Liliopsida</taxon>
        <taxon>Poales</taxon>
        <taxon>Poaceae</taxon>
        <taxon>PACMAD clade</taxon>
        <taxon>Panicoideae</taxon>
        <taxon>Panicodae</taxon>
        <taxon>Paniceae</taxon>
        <taxon>Dichantheliinae</taxon>
        <taxon>Dichanthelium</taxon>
    </lineage>
</organism>
<feature type="region of interest" description="Disordered" evidence="1">
    <location>
        <begin position="1"/>
        <end position="44"/>
    </location>
</feature>
<feature type="region of interest" description="Disordered" evidence="1">
    <location>
        <begin position="90"/>
        <end position="119"/>
    </location>
</feature>
<accession>A0A1E5V9D0</accession>
<gene>
    <name evidence="2" type="ORF">BAE44_0017347</name>
</gene>
<feature type="region of interest" description="Disordered" evidence="1">
    <location>
        <begin position="133"/>
        <end position="152"/>
    </location>
</feature>
<proteinExistence type="predicted"/>
<sequence length="193" mass="20072">MSEALTPEGSPPRHILPSPPTSPPPPPPPPPPSAGTPWRRSRFETRIIPRTPEVNAAEDGLANTLVALVPTPCCLTFDLPLPLTAVASPGTAGAPAPVSQVASLPGPASPQPSPAEEVSSTIPLFEQALRKPLDLPVLPSPPPLRRPRNTAIPAALPRRSNRLARKAVGRTPAVLAAQNLLMRKLGLATGAQP</sequence>
<dbReference type="Proteomes" id="UP000095767">
    <property type="component" value="Unassembled WGS sequence"/>
</dbReference>
<evidence type="ECO:0000256" key="1">
    <source>
        <dbReference type="SAM" id="MobiDB-lite"/>
    </source>
</evidence>
<feature type="compositionally biased region" description="Pro residues" evidence="1">
    <location>
        <begin position="17"/>
        <end position="34"/>
    </location>
</feature>
<comment type="caution">
    <text evidence="2">The sequence shown here is derived from an EMBL/GenBank/DDBJ whole genome shotgun (WGS) entry which is preliminary data.</text>
</comment>
<evidence type="ECO:0000313" key="3">
    <source>
        <dbReference type="Proteomes" id="UP000095767"/>
    </source>
</evidence>
<keyword evidence="3" id="KW-1185">Reference proteome</keyword>